<keyword evidence="10 11" id="KW-0961">Cell wall biogenesis/degradation</keyword>
<feature type="domain" description="Glycosyl transferase family 51" evidence="12">
    <location>
        <begin position="58"/>
        <end position="222"/>
    </location>
</feature>
<gene>
    <name evidence="11 13" type="primary">mtgA</name>
    <name evidence="13" type="ORF">HLUCCX10_10695</name>
</gene>
<dbReference type="AlphaFoldDB" id="A0A0P7XF95"/>
<dbReference type="Gene3D" id="1.10.3810.10">
    <property type="entry name" value="Biosynthetic peptidoglycan transglycosylase-like"/>
    <property type="match status" value="1"/>
</dbReference>
<reference evidence="13 14" key="1">
    <citation type="submission" date="2015-09" db="EMBL/GenBank/DDBJ databases">
        <title>Identification and resolution of microdiversity through metagenomic sequencing of parallel consortia.</title>
        <authorList>
            <person name="Nelson W.C."/>
            <person name="Romine M.F."/>
            <person name="Lindemann S.R."/>
        </authorList>
    </citation>
    <scope>NUCLEOTIDE SEQUENCE [LARGE SCALE GENOMIC DNA]</scope>
    <source>
        <strain evidence="13">HL-49</strain>
    </source>
</reference>
<dbReference type="GO" id="GO:0005886">
    <property type="term" value="C:plasma membrane"/>
    <property type="evidence" value="ECO:0007669"/>
    <property type="project" value="UniProtKB-SubCell"/>
</dbReference>
<accession>A0A0P7XF95</accession>
<comment type="caution">
    <text evidence="13">The sequence shown here is derived from an EMBL/GenBank/DDBJ whole genome shotgun (WGS) entry which is preliminary data.</text>
</comment>
<evidence type="ECO:0000256" key="4">
    <source>
        <dbReference type="ARBA" id="ARBA00022679"/>
    </source>
</evidence>
<keyword evidence="3 11" id="KW-0328">Glycosyltransferase</keyword>
<dbReference type="GO" id="GO:0071555">
    <property type="term" value="P:cell wall organization"/>
    <property type="evidence" value="ECO:0007669"/>
    <property type="project" value="UniProtKB-KW"/>
</dbReference>
<keyword evidence="6 11" id="KW-0133">Cell shape</keyword>
<dbReference type="eggNOG" id="COG0744">
    <property type="taxonomic scope" value="Bacteria"/>
</dbReference>
<evidence type="ECO:0000256" key="6">
    <source>
        <dbReference type="ARBA" id="ARBA00022960"/>
    </source>
</evidence>
<evidence type="ECO:0000256" key="5">
    <source>
        <dbReference type="ARBA" id="ARBA00022692"/>
    </source>
</evidence>
<keyword evidence="2" id="KW-0997">Cell inner membrane</keyword>
<dbReference type="Proteomes" id="UP000050421">
    <property type="component" value="Unassembled WGS sequence"/>
</dbReference>
<dbReference type="PANTHER" id="PTHR30400:SF0">
    <property type="entry name" value="BIOSYNTHETIC PEPTIDOGLYCAN TRANSGLYCOSYLASE"/>
    <property type="match status" value="1"/>
</dbReference>
<comment type="catalytic activity">
    <reaction evidence="11">
        <text>[GlcNAc-(1-&gt;4)-Mur2Ac(oyl-L-Ala-gamma-D-Glu-L-Lys-D-Ala-D-Ala)](n)-di-trans,octa-cis-undecaprenyl diphosphate + beta-D-GlcNAc-(1-&gt;4)-Mur2Ac(oyl-L-Ala-gamma-D-Glu-L-Lys-D-Ala-D-Ala)-di-trans,octa-cis-undecaprenyl diphosphate = [GlcNAc-(1-&gt;4)-Mur2Ac(oyl-L-Ala-gamma-D-Glu-L-Lys-D-Ala-D-Ala)](n+1)-di-trans,octa-cis-undecaprenyl diphosphate + di-trans,octa-cis-undecaprenyl diphosphate + H(+)</text>
        <dbReference type="Rhea" id="RHEA:23708"/>
        <dbReference type="Rhea" id="RHEA-COMP:9602"/>
        <dbReference type="Rhea" id="RHEA-COMP:9603"/>
        <dbReference type="ChEBI" id="CHEBI:15378"/>
        <dbReference type="ChEBI" id="CHEBI:58405"/>
        <dbReference type="ChEBI" id="CHEBI:60033"/>
        <dbReference type="ChEBI" id="CHEBI:78435"/>
        <dbReference type="EC" id="2.4.99.28"/>
    </reaction>
</comment>
<dbReference type="InterPro" id="IPR036950">
    <property type="entry name" value="PBP_transglycosylase"/>
</dbReference>
<dbReference type="EC" id="2.4.99.28" evidence="11"/>
<dbReference type="GO" id="GO:0008955">
    <property type="term" value="F:peptidoglycan glycosyltransferase activity"/>
    <property type="evidence" value="ECO:0007669"/>
    <property type="project" value="UniProtKB-UniRule"/>
</dbReference>
<keyword evidence="8 11" id="KW-1133">Transmembrane helix</keyword>
<evidence type="ECO:0000256" key="2">
    <source>
        <dbReference type="ARBA" id="ARBA00022519"/>
    </source>
</evidence>
<evidence type="ECO:0000256" key="8">
    <source>
        <dbReference type="ARBA" id="ARBA00022989"/>
    </source>
</evidence>
<dbReference type="InterPro" id="IPR011812">
    <property type="entry name" value="Pep_trsgly"/>
</dbReference>
<evidence type="ECO:0000313" key="13">
    <source>
        <dbReference type="EMBL" id="KPQ14393.1"/>
    </source>
</evidence>
<sequence length="232" mass="26509">MIRFLKRVVRFLLKVVLGFFALSILSVFLFKFVPVPMTPLMLIRTFEQAADEKQSIKLSKDWVPASEISKHAFQAVYAAEDQNFLQHHGFDWKAMEKAWEQNKKGKRIKGASTISQQTAKNVFLLPARTYLRKGLEAYFTVLIELIWGKERILEVYLNVIEMGPGIYGIETAAQAYYGKTASELNRAEAAMIAAILPNPRKWSPKKPTTYLKGRQSWILKQMGNLNQLPVGK</sequence>
<evidence type="ECO:0000256" key="10">
    <source>
        <dbReference type="ARBA" id="ARBA00023316"/>
    </source>
</evidence>
<evidence type="ECO:0000256" key="1">
    <source>
        <dbReference type="ARBA" id="ARBA00022475"/>
    </source>
</evidence>
<feature type="transmembrane region" description="Helical" evidence="11">
    <location>
        <begin position="12"/>
        <end position="33"/>
    </location>
</feature>
<protein>
    <recommendedName>
        <fullName evidence="11">Biosynthetic peptidoglycan transglycosylase</fullName>
        <ecNumber evidence="11">2.4.99.28</ecNumber>
    </recommendedName>
    <alternativeName>
        <fullName evidence="11">Glycan polymerase</fullName>
    </alternativeName>
    <alternativeName>
        <fullName evidence="11">Peptidoglycan glycosyltransferase MtgA</fullName>
        <shortName evidence="11">PGT</shortName>
    </alternativeName>
</protein>
<evidence type="ECO:0000313" key="14">
    <source>
        <dbReference type="Proteomes" id="UP000050421"/>
    </source>
</evidence>
<keyword evidence="4 11" id="KW-0808">Transferase</keyword>
<proteinExistence type="inferred from homology"/>
<name>A0A0P7XF95_9BACT</name>
<keyword evidence="9 11" id="KW-0472">Membrane</keyword>
<dbReference type="GO" id="GO:0009252">
    <property type="term" value="P:peptidoglycan biosynthetic process"/>
    <property type="evidence" value="ECO:0007669"/>
    <property type="project" value="UniProtKB-UniRule"/>
</dbReference>
<dbReference type="GO" id="GO:0016763">
    <property type="term" value="F:pentosyltransferase activity"/>
    <property type="evidence" value="ECO:0007669"/>
    <property type="project" value="InterPro"/>
</dbReference>
<dbReference type="STRING" id="1305737.GCA_000526355_03141"/>
<keyword evidence="1 11" id="KW-1003">Cell membrane</keyword>
<dbReference type="EMBL" id="LJXT01000065">
    <property type="protein sequence ID" value="KPQ14393.1"/>
    <property type="molecule type" value="Genomic_DNA"/>
</dbReference>
<keyword evidence="5 11" id="KW-0812">Transmembrane</keyword>
<dbReference type="GO" id="GO:0008360">
    <property type="term" value="P:regulation of cell shape"/>
    <property type="evidence" value="ECO:0007669"/>
    <property type="project" value="UniProtKB-KW"/>
</dbReference>
<dbReference type="Pfam" id="PF00912">
    <property type="entry name" value="Transgly"/>
    <property type="match status" value="1"/>
</dbReference>
<dbReference type="GO" id="GO:0009274">
    <property type="term" value="C:peptidoglycan-based cell wall"/>
    <property type="evidence" value="ECO:0007669"/>
    <property type="project" value="InterPro"/>
</dbReference>
<evidence type="ECO:0000256" key="3">
    <source>
        <dbReference type="ARBA" id="ARBA00022676"/>
    </source>
</evidence>
<dbReference type="UniPathway" id="UPA00219"/>
<comment type="function">
    <text evidence="11">Peptidoglycan polymerase that catalyzes glycan chain elongation from lipid-linked precursors.</text>
</comment>
<dbReference type="PANTHER" id="PTHR30400">
    <property type="entry name" value="MONOFUNCTIONAL BIOSYNTHETIC PEPTIDOGLYCAN TRANSGLYCOSYLASE"/>
    <property type="match status" value="1"/>
</dbReference>
<dbReference type="NCBIfam" id="TIGR02070">
    <property type="entry name" value="mono_pep_trsgly"/>
    <property type="match status" value="1"/>
</dbReference>
<evidence type="ECO:0000256" key="9">
    <source>
        <dbReference type="ARBA" id="ARBA00023136"/>
    </source>
</evidence>
<comment type="subcellular location">
    <subcellularLocation>
        <location evidence="11">Cell membrane</location>
        <topology evidence="11">Single-pass membrane protein</topology>
    </subcellularLocation>
</comment>
<evidence type="ECO:0000256" key="11">
    <source>
        <dbReference type="HAMAP-Rule" id="MF_00766"/>
    </source>
</evidence>
<dbReference type="PATRIC" id="fig|1305737.6.peg.2767"/>
<dbReference type="HAMAP" id="MF_00766">
    <property type="entry name" value="PGT_MtgA"/>
    <property type="match status" value="1"/>
</dbReference>
<evidence type="ECO:0000259" key="12">
    <source>
        <dbReference type="Pfam" id="PF00912"/>
    </source>
</evidence>
<dbReference type="InterPro" id="IPR001264">
    <property type="entry name" value="Glyco_trans_51"/>
</dbReference>
<dbReference type="SUPFAM" id="SSF53955">
    <property type="entry name" value="Lysozyme-like"/>
    <property type="match status" value="1"/>
</dbReference>
<keyword evidence="7 11" id="KW-0573">Peptidoglycan synthesis</keyword>
<evidence type="ECO:0000256" key="7">
    <source>
        <dbReference type="ARBA" id="ARBA00022984"/>
    </source>
</evidence>
<dbReference type="InterPro" id="IPR023346">
    <property type="entry name" value="Lysozyme-like_dom_sf"/>
</dbReference>
<comment type="pathway">
    <text evidence="11">Cell wall biogenesis; peptidoglycan biosynthesis.</text>
</comment>
<comment type="similarity">
    <text evidence="11">Belongs to the glycosyltransferase 51 family.</text>
</comment>
<organism evidence="13 14">
    <name type="scientific">Algoriphagus marincola HL-49</name>
    <dbReference type="NCBI Taxonomy" id="1305737"/>
    <lineage>
        <taxon>Bacteria</taxon>
        <taxon>Pseudomonadati</taxon>
        <taxon>Bacteroidota</taxon>
        <taxon>Cytophagia</taxon>
        <taxon>Cytophagales</taxon>
        <taxon>Cyclobacteriaceae</taxon>
        <taxon>Algoriphagus</taxon>
    </lineage>
</organism>